<proteinExistence type="predicted"/>
<accession>A0AAN6YZH5</accession>
<dbReference type="GeneID" id="87833981"/>
<comment type="caution">
    <text evidence="2">The sequence shown here is derived from an EMBL/GenBank/DDBJ whole genome shotgun (WGS) entry which is preliminary data.</text>
</comment>
<gene>
    <name evidence="2" type="ORF">N657DRAFT_693379</name>
</gene>
<reference evidence="2" key="2">
    <citation type="submission" date="2023-05" db="EMBL/GenBank/DDBJ databases">
        <authorList>
            <consortium name="Lawrence Berkeley National Laboratory"/>
            <person name="Steindorff A."/>
            <person name="Hensen N."/>
            <person name="Bonometti L."/>
            <person name="Westerberg I."/>
            <person name="Brannstrom I.O."/>
            <person name="Guillou S."/>
            <person name="Cros-Aarteil S."/>
            <person name="Calhoun S."/>
            <person name="Haridas S."/>
            <person name="Kuo A."/>
            <person name="Mondo S."/>
            <person name="Pangilinan J."/>
            <person name="Riley R."/>
            <person name="Labutti K."/>
            <person name="Andreopoulos B."/>
            <person name="Lipzen A."/>
            <person name="Chen C."/>
            <person name="Yanf M."/>
            <person name="Daum C."/>
            <person name="Ng V."/>
            <person name="Clum A."/>
            <person name="Ohm R."/>
            <person name="Martin F."/>
            <person name="Silar P."/>
            <person name="Natvig D."/>
            <person name="Lalanne C."/>
            <person name="Gautier V."/>
            <person name="Ament-Velasquez S.L."/>
            <person name="Kruys A."/>
            <person name="Hutchinson M.I."/>
            <person name="Powell A.J."/>
            <person name="Barry K."/>
            <person name="Miller A.N."/>
            <person name="Grigoriev I.V."/>
            <person name="Debuchy R."/>
            <person name="Gladieux P."/>
            <person name="Thoren M.H."/>
            <person name="Johannesson H."/>
        </authorList>
    </citation>
    <scope>NUCLEOTIDE SEQUENCE</scope>
    <source>
        <strain evidence="2">CBS 731.68</strain>
    </source>
</reference>
<organism evidence="2 3">
    <name type="scientific">Parathielavia appendiculata</name>
    <dbReference type="NCBI Taxonomy" id="2587402"/>
    <lineage>
        <taxon>Eukaryota</taxon>
        <taxon>Fungi</taxon>
        <taxon>Dikarya</taxon>
        <taxon>Ascomycota</taxon>
        <taxon>Pezizomycotina</taxon>
        <taxon>Sordariomycetes</taxon>
        <taxon>Sordariomycetidae</taxon>
        <taxon>Sordariales</taxon>
        <taxon>Chaetomiaceae</taxon>
        <taxon>Parathielavia</taxon>
    </lineage>
</organism>
<dbReference type="AlphaFoldDB" id="A0AAN6YZH5"/>
<evidence type="ECO:0000313" key="3">
    <source>
        <dbReference type="Proteomes" id="UP001302602"/>
    </source>
</evidence>
<reference evidence="2" key="1">
    <citation type="journal article" date="2023" name="Mol. Phylogenet. Evol.">
        <title>Genome-scale phylogeny and comparative genomics of the fungal order Sordariales.</title>
        <authorList>
            <person name="Hensen N."/>
            <person name="Bonometti L."/>
            <person name="Westerberg I."/>
            <person name="Brannstrom I.O."/>
            <person name="Guillou S."/>
            <person name="Cros-Aarteil S."/>
            <person name="Calhoun S."/>
            <person name="Haridas S."/>
            <person name="Kuo A."/>
            <person name="Mondo S."/>
            <person name="Pangilinan J."/>
            <person name="Riley R."/>
            <person name="LaButti K."/>
            <person name="Andreopoulos B."/>
            <person name="Lipzen A."/>
            <person name="Chen C."/>
            <person name="Yan M."/>
            <person name="Daum C."/>
            <person name="Ng V."/>
            <person name="Clum A."/>
            <person name="Steindorff A."/>
            <person name="Ohm R.A."/>
            <person name="Martin F."/>
            <person name="Silar P."/>
            <person name="Natvig D.O."/>
            <person name="Lalanne C."/>
            <person name="Gautier V."/>
            <person name="Ament-Velasquez S.L."/>
            <person name="Kruys A."/>
            <person name="Hutchinson M.I."/>
            <person name="Powell A.J."/>
            <person name="Barry K."/>
            <person name="Miller A.N."/>
            <person name="Grigoriev I.V."/>
            <person name="Debuchy R."/>
            <person name="Gladieux P."/>
            <person name="Hiltunen Thoren M."/>
            <person name="Johannesson H."/>
        </authorList>
    </citation>
    <scope>NUCLEOTIDE SEQUENCE</scope>
    <source>
        <strain evidence="2">CBS 731.68</strain>
    </source>
</reference>
<dbReference type="EMBL" id="MU853243">
    <property type="protein sequence ID" value="KAK4119871.1"/>
    <property type="molecule type" value="Genomic_DNA"/>
</dbReference>
<evidence type="ECO:0000256" key="1">
    <source>
        <dbReference type="SAM" id="MobiDB-lite"/>
    </source>
</evidence>
<feature type="compositionally biased region" description="Low complexity" evidence="1">
    <location>
        <begin position="346"/>
        <end position="364"/>
    </location>
</feature>
<evidence type="ECO:0000313" key="2">
    <source>
        <dbReference type="EMBL" id="KAK4119871.1"/>
    </source>
</evidence>
<feature type="region of interest" description="Disordered" evidence="1">
    <location>
        <begin position="323"/>
        <end position="364"/>
    </location>
</feature>
<protein>
    <submittedName>
        <fullName evidence="2">Uncharacterized protein</fullName>
    </submittedName>
</protein>
<keyword evidence="3" id="KW-1185">Reference proteome</keyword>
<dbReference type="Proteomes" id="UP001302602">
    <property type="component" value="Unassembled WGS sequence"/>
</dbReference>
<sequence>MTPGHLAEQSDANDKERYRRCPIYSENPSVVERDRKLIRGLLGHKTTTASGWKPKAIPLEDLTDAFFYKSATADTISLVIPVSGIHISRSTRTAAFLYRRSPFPVVSSLSGRSGPHEEEFLEPGDSFERLNPRFWMPQTIRFASEFGFAFESHDNDAPATPGSYYAGHDEAMFICFLVQWNYLFRDCNRYVVHIVKKTVWARVLTGATKAAKPANWKHPGNAVKRLIPHAANVGKDSPGFNLSYYRKTFFILDKQTQFDLYMAGLAPKMTKREVDKLRSSGFGISRQYKRETVMYDVHISPSGYEAPLKDIVAEAKAAKLRAAAAAKKQAANPDALPAHPTPAKYTKLQAQTKPTKPQQQEAQA</sequence>
<name>A0AAN6YZH5_9PEZI</name>
<dbReference type="RefSeq" id="XP_062643644.1">
    <property type="nucleotide sequence ID" value="XM_062797214.1"/>
</dbReference>